<proteinExistence type="predicted"/>
<dbReference type="Proteomes" id="UP000075615">
    <property type="component" value="Unassembled WGS sequence"/>
</dbReference>
<reference evidence="2 3" key="1">
    <citation type="submission" date="2016-01" db="EMBL/GenBank/DDBJ databases">
        <title>Genome sequencing of Roseivirga echinicomitans KMM 6058.</title>
        <authorList>
            <person name="Selvaratnam C."/>
            <person name="Thevarajoo S."/>
            <person name="Goh K.M."/>
            <person name="Ee R."/>
            <person name="Chan K.-G."/>
            <person name="Chong C.S."/>
        </authorList>
    </citation>
    <scope>NUCLEOTIDE SEQUENCE [LARGE SCALE GENOMIC DNA]</scope>
    <source>
        <strain evidence="2 3">KMM 6058</strain>
    </source>
</reference>
<dbReference type="STRING" id="296218.AWN68_13625"/>
<dbReference type="RefSeq" id="WP_068412040.1">
    <property type="nucleotide sequence ID" value="NZ_LRDB01000002.1"/>
</dbReference>
<organism evidence="2 3">
    <name type="scientific">Roseivirga echinicomitans</name>
    <dbReference type="NCBI Taxonomy" id="296218"/>
    <lineage>
        <taxon>Bacteria</taxon>
        <taxon>Pseudomonadati</taxon>
        <taxon>Bacteroidota</taxon>
        <taxon>Cytophagia</taxon>
        <taxon>Cytophagales</taxon>
        <taxon>Roseivirgaceae</taxon>
        <taxon>Roseivirga</taxon>
    </lineage>
</organism>
<evidence type="ECO:0000256" key="1">
    <source>
        <dbReference type="SAM" id="SignalP"/>
    </source>
</evidence>
<accession>A0A150XVN9</accession>
<protein>
    <submittedName>
        <fullName evidence="2">Uncharacterized protein</fullName>
    </submittedName>
</protein>
<comment type="caution">
    <text evidence="2">The sequence shown here is derived from an EMBL/GenBank/DDBJ whole genome shotgun (WGS) entry which is preliminary data.</text>
</comment>
<dbReference type="OrthoDB" id="5526158at2"/>
<evidence type="ECO:0000313" key="2">
    <source>
        <dbReference type="EMBL" id="KYG82821.1"/>
    </source>
</evidence>
<evidence type="ECO:0000313" key="3">
    <source>
        <dbReference type="Proteomes" id="UP000075615"/>
    </source>
</evidence>
<dbReference type="AlphaFoldDB" id="A0A150XVN9"/>
<name>A0A150XVN9_9BACT</name>
<feature type="chain" id="PRO_5007575324" evidence="1">
    <location>
        <begin position="23"/>
        <end position="135"/>
    </location>
</feature>
<keyword evidence="1" id="KW-0732">Signal</keyword>
<dbReference type="PROSITE" id="PS51257">
    <property type="entry name" value="PROKAR_LIPOPROTEIN"/>
    <property type="match status" value="1"/>
</dbReference>
<feature type="signal peptide" evidence="1">
    <location>
        <begin position="1"/>
        <end position="22"/>
    </location>
</feature>
<dbReference type="EMBL" id="LRDB01000002">
    <property type="protein sequence ID" value="KYG82821.1"/>
    <property type="molecule type" value="Genomic_DNA"/>
</dbReference>
<gene>
    <name evidence="2" type="ORF">AWN68_13625</name>
</gene>
<keyword evidence="3" id="KW-1185">Reference proteome</keyword>
<sequence>MKKYIIVLCFALGLNALMSCSAEDDFGFDKNTTLEEAMGMLEEIQSDIQGIVSDKSCDGSGDCKVLAYGKKACGGPSTYVIYGSKIDEALLEKKSNEYTALQDEMNKRYGLISDCSLMYIPEATCVDGKCVIVEL</sequence>